<dbReference type="Proteomes" id="UP000298049">
    <property type="component" value="Chromosome"/>
</dbReference>
<dbReference type="Pfam" id="PF03102">
    <property type="entry name" value="NeuB"/>
    <property type="match status" value="1"/>
</dbReference>
<organism evidence="3 4">
    <name type="scientific">Hydrocarboniclastica marina</name>
    <dbReference type="NCBI Taxonomy" id="2259620"/>
    <lineage>
        <taxon>Bacteria</taxon>
        <taxon>Pseudomonadati</taxon>
        <taxon>Pseudomonadota</taxon>
        <taxon>Gammaproteobacteria</taxon>
        <taxon>Alteromonadales</taxon>
        <taxon>Alteromonadaceae</taxon>
        <taxon>Hydrocarboniclastica</taxon>
    </lineage>
</organism>
<dbReference type="KEGG" id="hmi:soil367_06045"/>
<reference evidence="3 4" key="1">
    <citation type="submission" date="2018-07" db="EMBL/GenBank/DDBJ databases">
        <title>Marsedoiliclastica nanhaica gen. nov. sp. nov., a novel marine hydrocarbonoclastic bacterium isolated from an in-situ enriched hydrocarbon-degrading consortium in deep-sea sediment.</title>
        <authorList>
            <person name="Dong C."/>
            <person name="Ma T."/>
            <person name="Liu R."/>
            <person name="Shao Z."/>
        </authorList>
    </citation>
    <scope>NUCLEOTIDE SEQUENCE [LARGE SCALE GENOMIC DNA]</scope>
    <source>
        <strain evidence="4">soil36-7</strain>
    </source>
</reference>
<dbReference type="PANTHER" id="PTHR42966:SF1">
    <property type="entry name" value="SIALIC ACID SYNTHASE"/>
    <property type="match status" value="1"/>
</dbReference>
<feature type="domain" description="PseI/NeuA/B-like" evidence="2">
    <location>
        <begin position="30"/>
        <end position="257"/>
    </location>
</feature>
<dbReference type="EMBL" id="CP031093">
    <property type="protein sequence ID" value="QCF25521.1"/>
    <property type="molecule type" value="Genomic_DNA"/>
</dbReference>
<dbReference type="GO" id="GO:0016051">
    <property type="term" value="P:carbohydrate biosynthetic process"/>
    <property type="evidence" value="ECO:0007669"/>
    <property type="project" value="InterPro"/>
</dbReference>
<sequence length="295" mass="32987">MTVLDSRKPCFIAEVSSNHHRDLQRCLEFIDSAAKSDCDAVKFQLFKIDELFAPEVLAVSESHRARKNWELPLEFLPALKKRCEERGLLFSCTPFYLKGVEELAPYVDFFKIASYELLWSDLLEACARSGLPVVLSTGMASLDEIDQAVACLRRAGAVDITLLHCVSAYPTPPHECNLSVLESFRDRYGVKVGWSDHSVSPAVINRAVHRWGASVIEFHLDLDSTGAEYAAGHCWLPEQIASVVASCRQGKVIDGSPEKQLAPSEESDRDWRADPDDGLRPLRLMRKKILQSGLK</sequence>
<dbReference type="GO" id="GO:0047444">
    <property type="term" value="F:N-acylneuraminate-9-phosphate synthase activity"/>
    <property type="evidence" value="ECO:0007669"/>
    <property type="project" value="TreeGrafter"/>
</dbReference>
<dbReference type="InterPro" id="IPR051690">
    <property type="entry name" value="PseI-like"/>
</dbReference>
<feature type="compositionally biased region" description="Basic and acidic residues" evidence="1">
    <location>
        <begin position="269"/>
        <end position="279"/>
    </location>
</feature>
<proteinExistence type="predicted"/>
<evidence type="ECO:0000313" key="4">
    <source>
        <dbReference type="Proteomes" id="UP000298049"/>
    </source>
</evidence>
<dbReference type="Gene3D" id="3.20.20.70">
    <property type="entry name" value="Aldolase class I"/>
    <property type="match status" value="1"/>
</dbReference>
<dbReference type="OrthoDB" id="9781701at2"/>
<evidence type="ECO:0000313" key="3">
    <source>
        <dbReference type="EMBL" id="QCF25521.1"/>
    </source>
</evidence>
<accession>A0A4P7XF19</accession>
<dbReference type="PANTHER" id="PTHR42966">
    <property type="entry name" value="N-ACETYLNEURAMINATE SYNTHASE"/>
    <property type="match status" value="1"/>
</dbReference>
<evidence type="ECO:0000256" key="1">
    <source>
        <dbReference type="SAM" id="MobiDB-lite"/>
    </source>
</evidence>
<dbReference type="RefSeq" id="WP_136547881.1">
    <property type="nucleotide sequence ID" value="NZ_CP031093.1"/>
</dbReference>
<evidence type="ECO:0000259" key="2">
    <source>
        <dbReference type="Pfam" id="PF03102"/>
    </source>
</evidence>
<dbReference type="InterPro" id="IPR013132">
    <property type="entry name" value="PseI/NeuA/B-like_N"/>
</dbReference>
<dbReference type="SUPFAM" id="SSF51569">
    <property type="entry name" value="Aldolase"/>
    <property type="match status" value="1"/>
</dbReference>
<dbReference type="InterPro" id="IPR013785">
    <property type="entry name" value="Aldolase_TIM"/>
</dbReference>
<dbReference type="AlphaFoldDB" id="A0A4P7XF19"/>
<protein>
    <submittedName>
        <fullName evidence="3">N-acetylneuraminic acid synthase</fullName>
    </submittedName>
</protein>
<name>A0A4P7XF19_9ALTE</name>
<gene>
    <name evidence="3" type="ORF">soil367_06045</name>
</gene>
<feature type="region of interest" description="Disordered" evidence="1">
    <location>
        <begin position="255"/>
        <end position="279"/>
    </location>
</feature>
<keyword evidence="4" id="KW-1185">Reference proteome</keyword>